<reference evidence="1 2" key="1">
    <citation type="submission" date="2019-04" db="EMBL/GenBank/DDBJ databases">
        <title>Genome of a novel bacterium Candidatus Jettenia ecosi reconstructed from metagenome of an anammox bioreactor.</title>
        <authorList>
            <person name="Mardanov A.V."/>
            <person name="Beletsky A.V."/>
            <person name="Ravin N.V."/>
            <person name="Botchkova E.A."/>
            <person name="Litti Y.V."/>
            <person name="Nozhevnikova A.N."/>
        </authorList>
    </citation>
    <scope>NUCLEOTIDE SEQUENCE [LARGE SCALE GENOMIC DNA]</scope>
    <source>
        <strain evidence="1">J2</strain>
    </source>
</reference>
<gene>
    <name evidence="1" type="ORF">JETT_3227</name>
</gene>
<evidence type="ECO:0000313" key="1">
    <source>
        <dbReference type="EMBL" id="TLD40503.1"/>
    </source>
</evidence>
<comment type="caution">
    <text evidence="1">The sequence shown here is derived from an EMBL/GenBank/DDBJ whole genome shotgun (WGS) entry which is preliminary data.</text>
</comment>
<name>A0A533Q7A1_9BACT</name>
<protein>
    <submittedName>
        <fullName evidence="1">Uncharacterized protein</fullName>
    </submittedName>
</protein>
<sequence>MTTLNRLSENTSLQERTKDIFHNIGTILNRSDFSPESYFLSISL</sequence>
<accession>A0A533Q7A1</accession>
<organism evidence="1 2">
    <name type="scientific">Candidatus Jettenia ecosi</name>
    <dbReference type="NCBI Taxonomy" id="2494326"/>
    <lineage>
        <taxon>Bacteria</taxon>
        <taxon>Pseudomonadati</taxon>
        <taxon>Planctomycetota</taxon>
        <taxon>Candidatus Brocadiia</taxon>
        <taxon>Candidatus Brocadiales</taxon>
        <taxon>Candidatus Brocadiaceae</taxon>
        <taxon>Candidatus Jettenia</taxon>
    </lineage>
</organism>
<evidence type="ECO:0000313" key="2">
    <source>
        <dbReference type="Proteomes" id="UP000319783"/>
    </source>
</evidence>
<dbReference type="AlphaFoldDB" id="A0A533Q7A1"/>
<proteinExistence type="predicted"/>
<dbReference type="EMBL" id="SULG01000096">
    <property type="protein sequence ID" value="TLD40503.1"/>
    <property type="molecule type" value="Genomic_DNA"/>
</dbReference>
<dbReference type="Proteomes" id="UP000319783">
    <property type="component" value="Unassembled WGS sequence"/>
</dbReference>